<keyword evidence="3" id="KW-0547">Nucleotide-binding</keyword>
<dbReference type="Gene3D" id="3.10.400.10">
    <property type="entry name" value="Sulfate adenylyltransferase"/>
    <property type="match status" value="1"/>
</dbReference>
<dbReference type="Pfam" id="PF14306">
    <property type="entry name" value="PUA_2"/>
    <property type="match status" value="1"/>
</dbReference>
<dbReference type="InterPro" id="IPR024951">
    <property type="entry name" value="Sulfurylase_cat_dom"/>
</dbReference>
<evidence type="ECO:0000259" key="5">
    <source>
        <dbReference type="Pfam" id="PF01583"/>
    </source>
</evidence>
<dbReference type="PANTHER" id="PTHR42700">
    <property type="entry name" value="SULFATE ADENYLYLTRANSFERASE"/>
    <property type="match status" value="1"/>
</dbReference>
<dbReference type="Gene3D" id="3.40.50.300">
    <property type="entry name" value="P-loop containing nucleotide triphosphate hydrolases"/>
    <property type="match status" value="1"/>
</dbReference>
<dbReference type="GO" id="GO:0004781">
    <property type="term" value="F:sulfate adenylyltransferase (ATP) activity"/>
    <property type="evidence" value="ECO:0007669"/>
    <property type="project" value="InterPro"/>
</dbReference>
<feature type="domain" description="Sulphate adenylyltransferase catalytic" evidence="6">
    <location>
        <begin position="140"/>
        <end position="347"/>
    </location>
</feature>
<dbReference type="InterPro" id="IPR059117">
    <property type="entry name" value="APS_kinase_dom"/>
</dbReference>
<evidence type="ECO:0000313" key="8">
    <source>
        <dbReference type="EMBL" id="QHT73669.1"/>
    </source>
</evidence>
<evidence type="ECO:0000259" key="7">
    <source>
        <dbReference type="Pfam" id="PF14306"/>
    </source>
</evidence>
<dbReference type="GO" id="GO:0019379">
    <property type="term" value="P:sulfate assimilation, phosphoadenylyl sulfate reduction by phosphoadenylyl-sulfate reductase (thioredoxin)"/>
    <property type="evidence" value="ECO:0007669"/>
    <property type="project" value="TreeGrafter"/>
</dbReference>
<reference evidence="8" key="1">
    <citation type="journal article" date="2020" name="Nature">
        <title>Giant virus diversity and host interactions through global metagenomics.</title>
        <authorList>
            <person name="Schulz F."/>
            <person name="Roux S."/>
            <person name="Paez-Espino D."/>
            <person name="Jungbluth S."/>
            <person name="Walsh D.A."/>
            <person name="Denef V.J."/>
            <person name="McMahon K.D."/>
            <person name="Konstantinidis K.T."/>
            <person name="Eloe-Fadrosh E.A."/>
            <person name="Kyrpides N.C."/>
            <person name="Woyke T."/>
        </authorList>
    </citation>
    <scope>NUCLEOTIDE SEQUENCE</scope>
    <source>
        <strain evidence="8">GVMAG-M-3300023179-4</strain>
    </source>
</reference>
<dbReference type="GO" id="GO:0005737">
    <property type="term" value="C:cytoplasm"/>
    <property type="evidence" value="ECO:0007669"/>
    <property type="project" value="TreeGrafter"/>
</dbReference>
<evidence type="ECO:0000256" key="1">
    <source>
        <dbReference type="ARBA" id="ARBA00012121"/>
    </source>
</evidence>
<dbReference type="InterPro" id="IPR050512">
    <property type="entry name" value="Sulf_AdTrans/APS_kinase"/>
</dbReference>
<dbReference type="EC" id="2.7.1.25" evidence="1"/>
<protein>
    <recommendedName>
        <fullName evidence="1">adenylyl-sulfate kinase</fullName>
        <ecNumber evidence="1">2.7.1.25</ecNumber>
    </recommendedName>
</protein>
<dbReference type="GO" id="GO:0010134">
    <property type="term" value="P:sulfate assimilation via adenylyl sulfate reduction"/>
    <property type="evidence" value="ECO:0007669"/>
    <property type="project" value="TreeGrafter"/>
</dbReference>
<feature type="domain" description="APS kinase" evidence="5">
    <location>
        <begin position="353"/>
        <end position="501"/>
    </location>
</feature>
<accession>A0A6C0GZP6</accession>
<dbReference type="InterPro" id="IPR002891">
    <property type="entry name" value="APS"/>
</dbReference>
<evidence type="ECO:0000256" key="2">
    <source>
        <dbReference type="ARBA" id="ARBA00022679"/>
    </source>
</evidence>
<dbReference type="PANTHER" id="PTHR42700:SF1">
    <property type="entry name" value="SULFATE ADENYLYLTRANSFERASE"/>
    <property type="match status" value="1"/>
</dbReference>
<name>A0A6C0GZP6_9ZZZZ</name>
<dbReference type="Pfam" id="PF01747">
    <property type="entry name" value="ATP-sulfurylase"/>
    <property type="match status" value="1"/>
</dbReference>
<dbReference type="SUPFAM" id="SSF52374">
    <property type="entry name" value="Nucleotidylyl transferase"/>
    <property type="match status" value="1"/>
</dbReference>
<dbReference type="InterPro" id="IPR014729">
    <property type="entry name" value="Rossmann-like_a/b/a_fold"/>
</dbReference>
<sequence>MNKILDERELCDLECLAIDVFNPLKSYMTKDQYNECLENLTINNKTDVFPMPTVCMVNSPVELNTIISLRNSTGIIHAELTVLECWEPDLEYEAKKVFGTYDLNHPYIKYMESKKNKLLFYVSGNLNFKNLTFHNNYEAFRKGPAEVRKENFNKLLTGFQTRNPLHRSHIELIKNASLSTTKVLLHPVEGVTQECDIPFPVRMKCYESVLPYLGDVSLVILPLSMRMAGPREAVWHAVIRRNYGCTHFIVGRDHAGPSYKTKDGKSFYHPLEAQQLAKKMESEIGIKILTSEEVVYCEDTNSYTTSDKSEGHIVKNISGTKFRSMLENNEDIPGWYSYPEVVKYLRDFYNKPKGTCFYFVGLSGSGKSTLAEALKSHIEETYPSREVTLLDADIIRTHLSKGLGFSKADRSMNVRRIGYVASEIVRHGGIVIVANIAPFEEDRNFNRDLINKYGKYVEFFVNTPIEVCEERDVKGLYKAARAGTLANFTGVTDPFEIPLNSINIINKPLKDILNKLNPYCINILNKGIDNLKEI</sequence>
<dbReference type="InterPro" id="IPR025980">
    <property type="entry name" value="ATP-Sase_PUA-like_dom"/>
</dbReference>
<dbReference type="EMBL" id="MN739831">
    <property type="protein sequence ID" value="QHT73669.1"/>
    <property type="molecule type" value="Genomic_DNA"/>
</dbReference>
<keyword evidence="4" id="KW-0067">ATP-binding</keyword>
<dbReference type="NCBIfam" id="TIGR00455">
    <property type="entry name" value="apsK"/>
    <property type="match status" value="1"/>
</dbReference>
<dbReference type="InterPro" id="IPR027417">
    <property type="entry name" value="P-loop_NTPase"/>
</dbReference>
<evidence type="ECO:0000259" key="6">
    <source>
        <dbReference type="Pfam" id="PF01747"/>
    </source>
</evidence>
<proteinExistence type="predicted"/>
<evidence type="ECO:0000256" key="4">
    <source>
        <dbReference type="ARBA" id="ARBA00022840"/>
    </source>
</evidence>
<dbReference type="GO" id="GO:0005524">
    <property type="term" value="F:ATP binding"/>
    <property type="evidence" value="ECO:0007669"/>
    <property type="project" value="InterPro"/>
</dbReference>
<dbReference type="GO" id="GO:0004020">
    <property type="term" value="F:adenylylsulfate kinase activity"/>
    <property type="evidence" value="ECO:0007669"/>
    <property type="project" value="InterPro"/>
</dbReference>
<dbReference type="Pfam" id="PF01583">
    <property type="entry name" value="APS_kinase"/>
    <property type="match status" value="1"/>
</dbReference>
<dbReference type="Gene3D" id="3.40.50.620">
    <property type="entry name" value="HUPs"/>
    <property type="match status" value="1"/>
</dbReference>
<feature type="domain" description="ATP-sulfurylase PUA-like" evidence="7">
    <location>
        <begin position="5"/>
        <end position="127"/>
    </location>
</feature>
<keyword evidence="2" id="KW-0808">Transferase</keyword>
<dbReference type="InterPro" id="IPR015947">
    <property type="entry name" value="PUA-like_sf"/>
</dbReference>
<dbReference type="CDD" id="cd02027">
    <property type="entry name" value="APSK"/>
    <property type="match status" value="1"/>
</dbReference>
<evidence type="ECO:0000256" key="3">
    <source>
        <dbReference type="ARBA" id="ARBA00022741"/>
    </source>
</evidence>
<dbReference type="AlphaFoldDB" id="A0A6C0GZP6"/>
<dbReference type="SUPFAM" id="SSF88697">
    <property type="entry name" value="PUA domain-like"/>
    <property type="match status" value="1"/>
</dbReference>
<organism evidence="8">
    <name type="scientific">viral metagenome</name>
    <dbReference type="NCBI Taxonomy" id="1070528"/>
    <lineage>
        <taxon>unclassified sequences</taxon>
        <taxon>metagenomes</taxon>
        <taxon>organismal metagenomes</taxon>
    </lineage>
</organism>
<dbReference type="SUPFAM" id="SSF52540">
    <property type="entry name" value="P-loop containing nucleoside triphosphate hydrolases"/>
    <property type="match status" value="1"/>
</dbReference>